<protein>
    <submittedName>
        <fullName evidence="3">T9SS type A sorting domain-containing protein</fullName>
    </submittedName>
</protein>
<keyword evidence="4" id="KW-1185">Reference proteome</keyword>
<accession>A0A4S1E0K7</accession>
<dbReference type="PANTHER" id="PTHR36453:SF1">
    <property type="entry name" value="RIGHT HANDED BETA HELIX DOMAIN-CONTAINING PROTEIN"/>
    <property type="match status" value="1"/>
</dbReference>
<dbReference type="InterPro" id="IPR026444">
    <property type="entry name" value="Secre_tail"/>
</dbReference>
<dbReference type="InterPro" id="IPR012334">
    <property type="entry name" value="Pectin_lyas_fold"/>
</dbReference>
<dbReference type="SUPFAM" id="SSF51126">
    <property type="entry name" value="Pectin lyase-like"/>
    <property type="match status" value="1"/>
</dbReference>
<gene>
    <name evidence="3" type="ORF">EM932_03265</name>
</gene>
<dbReference type="EMBL" id="SRSO01000003">
    <property type="protein sequence ID" value="TGV04171.1"/>
    <property type="molecule type" value="Genomic_DNA"/>
</dbReference>
<evidence type="ECO:0000256" key="1">
    <source>
        <dbReference type="ARBA" id="ARBA00022729"/>
    </source>
</evidence>
<keyword evidence="1" id="KW-0732">Signal</keyword>
<dbReference type="OrthoDB" id="9763537at2"/>
<dbReference type="NCBIfam" id="TIGR04183">
    <property type="entry name" value="Por_Secre_tail"/>
    <property type="match status" value="1"/>
</dbReference>
<evidence type="ECO:0000313" key="3">
    <source>
        <dbReference type="EMBL" id="TGV04171.1"/>
    </source>
</evidence>
<comment type="caution">
    <text evidence="3">The sequence shown here is derived from an EMBL/GenBank/DDBJ whole genome shotgun (WGS) entry which is preliminary data.</text>
</comment>
<evidence type="ECO:0000259" key="2">
    <source>
        <dbReference type="Pfam" id="PF18962"/>
    </source>
</evidence>
<dbReference type="AlphaFoldDB" id="A0A4S1E0K7"/>
<feature type="domain" description="Secretion system C-terminal sorting" evidence="2">
    <location>
        <begin position="913"/>
        <end position="981"/>
    </location>
</feature>
<organism evidence="3 4">
    <name type="scientific">Flavivirga rizhaonensis</name>
    <dbReference type="NCBI Taxonomy" id="2559571"/>
    <lineage>
        <taxon>Bacteria</taxon>
        <taxon>Pseudomonadati</taxon>
        <taxon>Bacteroidota</taxon>
        <taxon>Flavobacteriia</taxon>
        <taxon>Flavobacteriales</taxon>
        <taxon>Flavobacteriaceae</taxon>
        <taxon>Flavivirga</taxon>
    </lineage>
</organism>
<sequence length="985" mass="109263">MKNVKKIQFKLILIGFLFSIGLNAQIYISTNGNDSNTGTIDEPLATLIGARDKARSTGIKTIYIRGGRYNFDTTCNLDGQDSGIIFTGYQDEKVIFDGSEFIDPGQFQLVADGDLSAKLHSNAIGKVYSQVITDVALKEFLNKPTSQISIDNKMATVARFPNNGYAHMNNGTVSGNQVRVEGTDEDPKGALFKLIEPINSSKWNAELSRIKKARVKGYFSADFYKEDLSVNSVSSGGDIRLTDGTRYDIKLGGHPNRLFVYHLLCELDEPGEWYFDSDDSRLYIWPYAPISQDTEIGAWAGPQCFEIKDAQDVQIKKMTIQNVGRGSNGDGAINVTGSSNNVLIAGVTFRYISSPILAVNLWHDVRNCRVLSCDFYDIPNSTRLYGGKMTSTSIEHGNNSIENCHFTQVYSKDFYGKACGMSGAGNAFKNNLIHNMNGQPVTHTGVDHVIELNEAFNVGIEEGDGGAFYTGAALWSFGNKIRHNFVHHIMSVPKLLGRASFFSDDLDSGEEVYENIVYKGGWEALKMNQGGAHSVSRNVVLECYRGIRNGSSKASLYNKVMNYLGTNPTSNDKDNYIGKMLKITGTSGWETNLTADNFTDRVDDFWYQRYPKMKTLFQAYNDNDQFRPYECDYTDNMFYGNTQNVLSGGIEPVQGSQDIGLDIFVNPNALNFKFKEPRPGYAPDIPFENIGLFLDEYRCTVPDKDVYRQKMKQRFDGQASHVNDATYNYDTINDQLYYNSGEMIYKLAPCLGATEEIGDDSYTIKTTGETCPDKNNGQIKIVAKNVGSYVANFNGTADINFTNEWTIEDIAPGTYDLCITNTATSLQQCYSVEIEEGTSVTGKTSIKSNKVTIDITDGTAPFDVLVNGEMVLQTSSKSFSVVANYGDSIEVKTSVACEGALTKTMDGIITSSPNPTDGNFEIELSMPLKVVTVELYNVYSQLISTKSYKVNNRKIQLDINNKPAGIYFAVVQLDKKPKVLKIMKK</sequence>
<dbReference type="Proteomes" id="UP000307602">
    <property type="component" value="Unassembled WGS sequence"/>
</dbReference>
<dbReference type="Gene3D" id="2.160.20.10">
    <property type="entry name" value="Single-stranded right-handed beta-helix, Pectin lyase-like"/>
    <property type="match status" value="2"/>
</dbReference>
<reference evidence="3 4" key="1">
    <citation type="submission" date="2019-04" db="EMBL/GenBank/DDBJ databases">
        <authorList>
            <person name="Liu A."/>
        </authorList>
    </citation>
    <scope>NUCLEOTIDE SEQUENCE [LARGE SCALE GENOMIC DNA]</scope>
    <source>
        <strain evidence="3 4">RZ03</strain>
    </source>
</reference>
<dbReference type="Pfam" id="PF18962">
    <property type="entry name" value="Por_Secre_tail"/>
    <property type="match status" value="1"/>
</dbReference>
<dbReference type="PANTHER" id="PTHR36453">
    <property type="entry name" value="SECRETED PROTEIN-RELATED"/>
    <property type="match status" value="1"/>
</dbReference>
<name>A0A4S1E0K7_9FLAO</name>
<dbReference type="RefSeq" id="WP_135875448.1">
    <property type="nucleotide sequence ID" value="NZ_SRSO01000003.1"/>
</dbReference>
<proteinExistence type="predicted"/>
<evidence type="ECO:0000313" key="4">
    <source>
        <dbReference type="Proteomes" id="UP000307602"/>
    </source>
</evidence>
<dbReference type="InterPro" id="IPR011050">
    <property type="entry name" value="Pectin_lyase_fold/virulence"/>
</dbReference>